<dbReference type="InterPro" id="IPR021327">
    <property type="entry name" value="DUF2934"/>
</dbReference>
<evidence type="ECO:0000313" key="3">
    <source>
        <dbReference type="EMBL" id="OTP77792.1"/>
    </source>
</evidence>
<reference evidence="2 5" key="2">
    <citation type="submission" date="2017-03" db="EMBL/GenBank/DDBJ databases">
        <title>Genome analysis of strain PAMC 26577.</title>
        <authorList>
            <person name="Oh H.-M."/>
            <person name="Yang J.-A."/>
        </authorList>
    </citation>
    <scope>NUCLEOTIDE SEQUENCE [LARGE SCALE GENOMIC DNA]</scope>
    <source>
        <strain evidence="2 5">PAMC 26577</strain>
    </source>
</reference>
<evidence type="ECO:0000313" key="2">
    <source>
        <dbReference type="EMBL" id="OTP65464.1"/>
    </source>
</evidence>
<dbReference type="AlphaFoldDB" id="A0A242M2X6"/>
<feature type="region of interest" description="Disordered" evidence="1">
    <location>
        <begin position="33"/>
        <end position="70"/>
    </location>
</feature>
<evidence type="ECO:0000256" key="1">
    <source>
        <dbReference type="SAM" id="MobiDB-lite"/>
    </source>
</evidence>
<gene>
    <name evidence="3" type="ORF">PAMC26510_07875</name>
    <name evidence="2" type="ORF">PAMC26577_40205</name>
</gene>
<organism evidence="2 5">
    <name type="scientific">Caballeronia sordidicola</name>
    <name type="common">Burkholderia sordidicola</name>
    <dbReference type="NCBI Taxonomy" id="196367"/>
    <lineage>
        <taxon>Bacteria</taxon>
        <taxon>Pseudomonadati</taxon>
        <taxon>Pseudomonadota</taxon>
        <taxon>Betaproteobacteria</taxon>
        <taxon>Burkholderiales</taxon>
        <taxon>Burkholderiaceae</taxon>
        <taxon>Caballeronia</taxon>
    </lineage>
</organism>
<evidence type="ECO:0000313" key="4">
    <source>
        <dbReference type="Proteomes" id="UP000194546"/>
    </source>
</evidence>
<dbReference type="EMBL" id="NBTY01000051">
    <property type="protein sequence ID" value="OTP77792.1"/>
    <property type="molecule type" value="Genomic_DNA"/>
</dbReference>
<reference evidence="3 4" key="1">
    <citation type="submission" date="2017-03" db="EMBL/GenBank/DDBJ databases">
        <title>Genome analysis of strain PAMC 26510.</title>
        <authorList>
            <person name="Oh H.-M."/>
            <person name="Yang J.-A."/>
        </authorList>
    </citation>
    <scope>NUCLEOTIDE SEQUENCE [LARGE SCALE GENOMIC DNA]</scope>
    <source>
        <strain evidence="3 4">PAMC 26510</strain>
    </source>
</reference>
<dbReference type="Proteomes" id="UP000194546">
    <property type="component" value="Unassembled WGS sequence"/>
</dbReference>
<evidence type="ECO:0000313" key="5">
    <source>
        <dbReference type="Proteomes" id="UP000195221"/>
    </source>
</evidence>
<dbReference type="Pfam" id="PF11154">
    <property type="entry name" value="DUF2934"/>
    <property type="match status" value="1"/>
</dbReference>
<sequence>MDVQLSEEQIRTLAFYLWEQDGSPEGRADEYWEKARQQLSSGSDSESSADDKTTGFGEEPDAALDRPLAE</sequence>
<protein>
    <recommendedName>
        <fullName evidence="6">DUF2934 domain-containing protein</fullName>
    </recommendedName>
</protein>
<proteinExistence type="predicted"/>
<dbReference type="RefSeq" id="WP_075358412.1">
    <property type="nucleotide sequence ID" value="NZ_MSRG01000026.1"/>
</dbReference>
<name>A0A242M2X6_CABSO</name>
<accession>A0A242M2X6</accession>
<dbReference type="Proteomes" id="UP000195221">
    <property type="component" value="Unassembled WGS sequence"/>
</dbReference>
<comment type="caution">
    <text evidence="2">The sequence shown here is derived from an EMBL/GenBank/DDBJ whole genome shotgun (WGS) entry which is preliminary data.</text>
</comment>
<dbReference type="EMBL" id="NBTZ01000181">
    <property type="protein sequence ID" value="OTP65464.1"/>
    <property type="molecule type" value="Genomic_DNA"/>
</dbReference>
<evidence type="ECO:0008006" key="6">
    <source>
        <dbReference type="Google" id="ProtNLM"/>
    </source>
</evidence>